<dbReference type="EMBL" id="MNCJ02000324">
    <property type="protein sequence ID" value="KAF5791550.1"/>
    <property type="molecule type" value="Genomic_DNA"/>
</dbReference>
<sequence length="116" mass="12964">MYDGITVFTPHLLVYLNPHTHLSFRTPTQFIFSYSNSRTMSRTIILFLLLALFSMSSSEARLVPALSEAVTSTISAATQKGTVVEDSCNGIATDECLERRTLVAHLDYIYTNDKKP</sequence>
<evidence type="ECO:0000256" key="7">
    <source>
        <dbReference type="ARBA" id="ARBA00022782"/>
    </source>
</evidence>
<keyword evidence="6 9" id="KW-0732">Signal</keyword>
<dbReference type="Proteomes" id="UP000215914">
    <property type="component" value="Chromosome 9"/>
</dbReference>
<reference evidence="10" key="3">
    <citation type="submission" date="2020-06" db="EMBL/GenBank/DDBJ databases">
        <title>Helianthus annuus Genome sequencing and assembly Release 2.</title>
        <authorList>
            <person name="Gouzy J."/>
            <person name="Langlade N."/>
            <person name="Munos S."/>
        </authorList>
    </citation>
    <scope>NUCLEOTIDE SEQUENCE</scope>
    <source>
        <tissue evidence="10">Leaves</tissue>
    </source>
</reference>
<reference evidence="11" key="2">
    <citation type="submission" date="2017-02" db="EMBL/GenBank/DDBJ databases">
        <title>Sunflower complete genome.</title>
        <authorList>
            <person name="Langlade N."/>
            <person name="Munos S."/>
        </authorList>
    </citation>
    <scope>NUCLEOTIDE SEQUENCE [LARGE SCALE GENOMIC DNA]</scope>
    <source>
        <tissue evidence="11">Leaves</tissue>
    </source>
</reference>
<dbReference type="GO" id="GO:0005576">
    <property type="term" value="C:extracellular region"/>
    <property type="evidence" value="ECO:0007669"/>
    <property type="project" value="UniProtKB-SubCell"/>
</dbReference>
<evidence type="ECO:0000256" key="2">
    <source>
        <dbReference type="ARBA" id="ARBA00010781"/>
    </source>
</evidence>
<comment type="function">
    <text evidence="9">Promotes plant cell differentiation, organogenesis and somatic embryogenesis as well as cell proliferation.</text>
</comment>
<evidence type="ECO:0000256" key="8">
    <source>
        <dbReference type="ARBA" id="ARBA00023030"/>
    </source>
</evidence>
<evidence type="ECO:0000313" key="12">
    <source>
        <dbReference type="Proteomes" id="UP000215914"/>
    </source>
</evidence>
<protein>
    <recommendedName>
        <fullName evidence="9">Phytosulfokine</fullName>
    </recommendedName>
    <component>
        <recommendedName>
            <fullName evidence="9">Phytosulfokine-alpha</fullName>
            <shortName evidence="9">PSK-alpha</shortName>
            <shortName evidence="9">Phytosulfokine-a</shortName>
        </recommendedName>
    </component>
    <component>
        <recommendedName>
            <fullName evidence="9">Phytosulfokine-beta</fullName>
            <shortName evidence="9">PSK-beta</shortName>
            <shortName evidence="9">Phytosulfokine-b</shortName>
        </recommendedName>
    </component>
</protein>
<organism evidence="11 12">
    <name type="scientific">Helianthus annuus</name>
    <name type="common">Common sunflower</name>
    <dbReference type="NCBI Taxonomy" id="4232"/>
    <lineage>
        <taxon>Eukaryota</taxon>
        <taxon>Viridiplantae</taxon>
        <taxon>Streptophyta</taxon>
        <taxon>Embryophyta</taxon>
        <taxon>Tracheophyta</taxon>
        <taxon>Spermatophyta</taxon>
        <taxon>Magnoliopsida</taxon>
        <taxon>eudicotyledons</taxon>
        <taxon>Gunneridae</taxon>
        <taxon>Pentapetalae</taxon>
        <taxon>asterids</taxon>
        <taxon>campanulids</taxon>
        <taxon>Asterales</taxon>
        <taxon>Asteraceae</taxon>
        <taxon>Asteroideae</taxon>
        <taxon>Heliantheae alliance</taxon>
        <taxon>Heliantheae</taxon>
        <taxon>Helianthus</taxon>
    </lineage>
</organism>
<proteinExistence type="inferred from homology"/>
<evidence type="ECO:0000256" key="9">
    <source>
        <dbReference type="RuleBase" id="RU368031"/>
    </source>
</evidence>
<dbReference type="InParanoid" id="A0A251TV19"/>
<evidence type="ECO:0000256" key="3">
    <source>
        <dbReference type="ARBA" id="ARBA00022473"/>
    </source>
</evidence>
<dbReference type="GO" id="GO:0008083">
    <property type="term" value="F:growth factor activity"/>
    <property type="evidence" value="ECO:0007669"/>
    <property type="project" value="UniProtKB-UniRule"/>
</dbReference>
<keyword evidence="12" id="KW-1185">Reference proteome</keyword>
<comment type="subcellular location">
    <subcellularLocation>
        <location evidence="1 9">Secreted</location>
    </subcellularLocation>
</comment>
<evidence type="ECO:0000313" key="10">
    <source>
        <dbReference type="EMBL" id="KAF5791550.1"/>
    </source>
</evidence>
<comment type="PTM">
    <text evidence="9">Sulfation is important for activity and for the binding to a putative membrane receptor.</text>
</comment>
<evidence type="ECO:0000256" key="6">
    <source>
        <dbReference type="ARBA" id="ARBA00022729"/>
    </source>
</evidence>
<keyword evidence="3 9" id="KW-0217">Developmental protein</keyword>
<dbReference type="Pfam" id="PF06404">
    <property type="entry name" value="PSK"/>
    <property type="match status" value="1"/>
</dbReference>
<evidence type="ECO:0000256" key="4">
    <source>
        <dbReference type="ARBA" id="ARBA00022525"/>
    </source>
</evidence>
<dbReference type="EMBL" id="CM007898">
    <property type="protein sequence ID" value="OTG14978.1"/>
    <property type="molecule type" value="Genomic_DNA"/>
</dbReference>
<dbReference type="PANTHER" id="PTHR33285">
    <property type="entry name" value="PHYTOSULFOKINES 3"/>
    <property type="match status" value="1"/>
</dbReference>
<name>A0A251TV19_HELAN</name>
<reference evidence="10 12" key="1">
    <citation type="journal article" date="2017" name="Nature">
        <title>The sunflower genome provides insights into oil metabolism, flowering and Asterid evolution.</title>
        <authorList>
            <person name="Badouin H."/>
            <person name="Gouzy J."/>
            <person name="Grassa C.J."/>
            <person name="Murat F."/>
            <person name="Staton S.E."/>
            <person name="Cottret L."/>
            <person name="Lelandais-Briere C."/>
            <person name="Owens G.L."/>
            <person name="Carrere S."/>
            <person name="Mayjonade B."/>
            <person name="Legrand L."/>
            <person name="Gill N."/>
            <person name="Kane N.C."/>
            <person name="Bowers J.E."/>
            <person name="Hubner S."/>
            <person name="Bellec A."/>
            <person name="Berard A."/>
            <person name="Berges H."/>
            <person name="Blanchet N."/>
            <person name="Boniface M.C."/>
            <person name="Brunel D."/>
            <person name="Catrice O."/>
            <person name="Chaidir N."/>
            <person name="Claudel C."/>
            <person name="Donnadieu C."/>
            <person name="Faraut T."/>
            <person name="Fievet G."/>
            <person name="Helmstetter N."/>
            <person name="King M."/>
            <person name="Knapp S.J."/>
            <person name="Lai Z."/>
            <person name="Le Paslier M.C."/>
            <person name="Lippi Y."/>
            <person name="Lorenzon L."/>
            <person name="Mandel J.R."/>
            <person name="Marage G."/>
            <person name="Marchand G."/>
            <person name="Marquand E."/>
            <person name="Bret-Mestries E."/>
            <person name="Morien E."/>
            <person name="Nambeesan S."/>
            <person name="Nguyen T."/>
            <person name="Pegot-Espagnet P."/>
            <person name="Pouilly N."/>
            <person name="Raftis F."/>
            <person name="Sallet E."/>
            <person name="Schiex T."/>
            <person name="Thomas J."/>
            <person name="Vandecasteele C."/>
            <person name="Vares D."/>
            <person name="Vear F."/>
            <person name="Vautrin S."/>
            <person name="Crespi M."/>
            <person name="Mangin B."/>
            <person name="Burke J.M."/>
            <person name="Salse J."/>
            <person name="Munos S."/>
            <person name="Vincourt P."/>
            <person name="Rieseberg L.H."/>
            <person name="Langlade N.B."/>
        </authorList>
    </citation>
    <scope>NUCLEOTIDE SEQUENCE [LARGE SCALE GENOMIC DNA]</scope>
    <source>
        <strain evidence="12">cv. SF193</strain>
        <tissue evidence="10">Leaves</tissue>
    </source>
</reference>
<keyword evidence="4 9" id="KW-0964">Secreted</keyword>
<accession>A0A251TV19</accession>
<evidence type="ECO:0000256" key="5">
    <source>
        <dbReference type="ARBA" id="ARBA00022641"/>
    </source>
</evidence>
<comment type="PTM">
    <text evidence="9">PSK-alpha is produced by endopeptidase digestion. PSK-beta is produced from PSK-alpha by exopeptidase digestion.</text>
</comment>
<keyword evidence="7 9" id="KW-0221">Differentiation</keyword>
<dbReference type="Gramene" id="mRNA:HanXRQr2_Chr09g0396041">
    <property type="protein sequence ID" value="mRNA:HanXRQr2_Chr09g0396041"/>
    <property type="gene ID" value="HanXRQr2_Chr09g0396041"/>
</dbReference>
<dbReference type="PANTHER" id="PTHR33285:SF55">
    <property type="entry name" value="PHYTOSULFOKINES 3"/>
    <property type="match status" value="1"/>
</dbReference>
<evidence type="ECO:0000313" key="11">
    <source>
        <dbReference type="EMBL" id="OTG14978.1"/>
    </source>
</evidence>
<keyword evidence="8 9" id="KW-0339">Growth factor</keyword>
<keyword evidence="5 9" id="KW-0765">Sulfation</keyword>
<dbReference type="OMA" id="IESYSWC"/>
<gene>
    <name evidence="11" type="ORF">HannXRQ_Chr09g0255341</name>
    <name evidence="10" type="ORF">HanXRQr2_Chr09g0396041</name>
</gene>
<dbReference type="AlphaFoldDB" id="A0A251TV19"/>
<dbReference type="GO" id="GO:0030154">
    <property type="term" value="P:cell differentiation"/>
    <property type="evidence" value="ECO:0007669"/>
    <property type="project" value="UniProtKB-UniRule"/>
</dbReference>
<comment type="similarity">
    <text evidence="2 9">Belongs to the phytosulfokine family.</text>
</comment>
<evidence type="ECO:0000256" key="1">
    <source>
        <dbReference type="ARBA" id="ARBA00004613"/>
    </source>
</evidence>
<dbReference type="InterPro" id="IPR009438">
    <property type="entry name" value="Phytosulfokine"/>
</dbReference>
<dbReference type="GO" id="GO:0008283">
    <property type="term" value="P:cell population proliferation"/>
    <property type="evidence" value="ECO:0007669"/>
    <property type="project" value="UniProtKB-UniRule"/>
</dbReference>